<dbReference type="PANTHER" id="PTHR38847">
    <property type="match status" value="1"/>
</dbReference>
<accession>A0A6G4WYD3</accession>
<sequence length="211" mass="22230">MFSALLTGGAAALFASTASLHGVAAEPAETPPQKIEVSVKTVNGSGCPSGTAAVSVAPDNTAFTVTYSDYLARAGGNSDPTDIRKNCQLNLGVHIPQGFTYAVAAVDYRGFAHLNKGAKGMQKASYYFQGSSETAYQSHNFSGPTSDNWHTRDATDYSALVWAPCGEDRNFNVNSELRVSAGSSAKETSFISMDSTDGSVSTVFQLAWKKC</sequence>
<evidence type="ECO:0000313" key="3">
    <source>
        <dbReference type="Proteomes" id="UP000477722"/>
    </source>
</evidence>
<keyword evidence="1" id="KW-0732">Signal</keyword>
<dbReference type="Proteomes" id="UP000477722">
    <property type="component" value="Unassembled WGS sequence"/>
</dbReference>
<dbReference type="InterPro" id="IPR025649">
    <property type="entry name" value="DUF4360"/>
</dbReference>
<proteinExistence type="predicted"/>
<evidence type="ECO:0000256" key="1">
    <source>
        <dbReference type="SAM" id="SignalP"/>
    </source>
</evidence>
<dbReference type="PANTHER" id="PTHR38847:SF1">
    <property type="entry name" value="PSEUDOURIDINE SYNTHASE RSUA_RLUA-LIKE DOMAIN-CONTAINING PROTEIN"/>
    <property type="match status" value="1"/>
</dbReference>
<evidence type="ECO:0000313" key="2">
    <source>
        <dbReference type="EMBL" id="NGO70296.1"/>
    </source>
</evidence>
<keyword evidence="3" id="KW-1185">Reference proteome</keyword>
<dbReference type="Pfam" id="PF14273">
    <property type="entry name" value="DUF4360"/>
    <property type="match status" value="1"/>
</dbReference>
<organism evidence="2 3">
    <name type="scientific">Streptomyces boncukensis</name>
    <dbReference type="NCBI Taxonomy" id="2711219"/>
    <lineage>
        <taxon>Bacteria</taxon>
        <taxon>Bacillati</taxon>
        <taxon>Actinomycetota</taxon>
        <taxon>Actinomycetes</taxon>
        <taxon>Kitasatosporales</taxon>
        <taxon>Streptomycetaceae</taxon>
        <taxon>Streptomyces</taxon>
    </lineage>
</organism>
<dbReference type="RefSeq" id="WP_165299965.1">
    <property type="nucleotide sequence ID" value="NZ_JAAKZZ010000183.1"/>
</dbReference>
<gene>
    <name evidence="2" type="ORF">G5C65_18470</name>
</gene>
<dbReference type="EMBL" id="JAAKZZ010000183">
    <property type="protein sequence ID" value="NGO70296.1"/>
    <property type="molecule type" value="Genomic_DNA"/>
</dbReference>
<reference evidence="2 3" key="1">
    <citation type="submission" date="2020-02" db="EMBL/GenBank/DDBJ databases">
        <title>Whole-genome analyses of novel actinobacteria.</title>
        <authorList>
            <person name="Sahin N."/>
            <person name="Tatar D."/>
        </authorList>
    </citation>
    <scope>NUCLEOTIDE SEQUENCE [LARGE SCALE GENOMIC DNA]</scope>
    <source>
        <strain evidence="2 3">SB3404</strain>
    </source>
</reference>
<protein>
    <submittedName>
        <fullName evidence="2">DUF4360 domain-containing protein</fullName>
    </submittedName>
</protein>
<dbReference type="AlphaFoldDB" id="A0A6G4WYD3"/>
<comment type="caution">
    <text evidence="2">The sequence shown here is derived from an EMBL/GenBank/DDBJ whole genome shotgun (WGS) entry which is preliminary data.</text>
</comment>
<name>A0A6G4WYD3_9ACTN</name>
<feature type="chain" id="PRO_5038518199" evidence="1">
    <location>
        <begin position="25"/>
        <end position="211"/>
    </location>
</feature>
<feature type="signal peptide" evidence="1">
    <location>
        <begin position="1"/>
        <end position="24"/>
    </location>
</feature>